<reference evidence="1 2" key="1">
    <citation type="journal article" date="2013" name="Curr. Biol.">
        <title>The Genome of the Foraminiferan Reticulomyxa filosa.</title>
        <authorList>
            <person name="Glockner G."/>
            <person name="Hulsmann N."/>
            <person name="Schleicher M."/>
            <person name="Noegel A.A."/>
            <person name="Eichinger L."/>
            <person name="Gallinger C."/>
            <person name="Pawlowski J."/>
            <person name="Sierra R."/>
            <person name="Euteneuer U."/>
            <person name="Pillet L."/>
            <person name="Moustafa A."/>
            <person name="Platzer M."/>
            <person name="Groth M."/>
            <person name="Szafranski K."/>
            <person name="Schliwa M."/>
        </authorList>
    </citation>
    <scope>NUCLEOTIDE SEQUENCE [LARGE SCALE GENOMIC DNA]</scope>
</reference>
<dbReference type="AlphaFoldDB" id="X6NNJ1"/>
<evidence type="ECO:0000313" key="1">
    <source>
        <dbReference type="EMBL" id="ETO27850.1"/>
    </source>
</evidence>
<proteinExistence type="predicted"/>
<accession>X6NNJ1</accession>
<gene>
    <name evidence="1" type="ORF">RFI_09282</name>
</gene>
<dbReference type="Proteomes" id="UP000023152">
    <property type="component" value="Unassembled WGS sequence"/>
</dbReference>
<sequence length="120" mass="13987">MLMEEVVKHFEGGEQKPIHVHLWLPFENMITLYVGRVENLNIKLEDLKTSSKPQYTEIPRDALRKKVSSFCVSSDTVIGVEKRKPAAHEQEVFQWPLTKNPKQWMNFEIGDIIDAKVAFY</sequence>
<keyword evidence="2" id="KW-1185">Reference proteome</keyword>
<comment type="caution">
    <text evidence="1">The sequence shown here is derived from an EMBL/GenBank/DDBJ whole genome shotgun (WGS) entry which is preliminary data.</text>
</comment>
<protein>
    <submittedName>
        <fullName evidence="1">Uncharacterized protein</fullName>
    </submittedName>
</protein>
<dbReference type="EMBL" id="ASPP01006999">
    <property type="protein sequence ID" value="ETO27850.1"/>
    <property type="molecule type" value="Genomic_DNA"/>
</dbReference>
<organism evidence="1 2">
    <name type="scientific">Reticulomyxa filosa</name>
    <dbReference type="NCBI Taxonomy" id="46433"/>
    <lineage>
        <taxon>Eukaryota</taxon>
        <taxon>Sar</taxon>
        <taxon>Rhizaria</taxon>
        <taxon>Retaria</taxon>
        <taxon>Foraminifera</taxon>
        <taxon>Monothalamids</taxon>
        <taxon>Reticulomyxidae</taxon>
        <taxon>Reticulomyxa</taxon>
    </lineage>
</organism>
<evidence type="ECO:0000313" key="2">
    <source>
        <dbReference type="Proteomes" id="UP000023152"/>
    </source>
</evidence>
<name>X6NNJ1_RETFI</name>